<gene>
    <name evidence="2" type="ORF">VNO80_07447</name>
</gene>
<keyword evidence="3" id="KW-1185">Reference proteome</keyword>
<protein>
    <submittedName>
        <fullName evidence="2">Uncharacterized protein</fullName>
    </submittedName>
</protein>
<accession>A0AAN9NIP5</accession>
<dbReference type="PANTHER" id="PTHR31087:SF160">
    <property type="entry name" value="PROTEIN LURP-ONE-RELATED 1-RELATED"/>
    <property type="match status" value="1"/>
</dbReference>
<dbReference type="Pfam" id="PF04525">
    <property type="entry name" value="LOR"/>
    <property type="match status" value="1"/>
</dbReference>
<dbReference type="Proteomes" id="UP001374584">
    <property type="component" value="Unassembled WGS sequence"/>
</dbReference>
<evidence type="ECO:0000313" key="2">
    <source>
        <dbReference type="EMBL" id="KAK7374024.1"/>
    </source>
</evidence>
<dbReference type="AlphaFoldDB" id="A0AAN9NIP5"/>
<sequence>MANQLSPPFGTPIIAPHYCAPDPHPVHMIITRERSIGEKFTVTNSNGNIVFSVKSSILSIRRHMYLFDAYGNPIVHLRGSIWSDSWKAFRGQSAESRDLIFRRERSSLFQLRTKSNVFLANNLTGVCDFKVKANWFGSSWDVYIGDSNILVAQINKKLGTIFSREKYTVTVCPNIDHAFIVTLIRGGFRKRQRREWKL</sequence>
<proteinExistence type="inferred from homology"/>
<dbReference type="PANTHER" id="PTHR31087">
    <property type="match status" value="1"/>
</dbReference>
<name>A0AAN9NIP5_PHACN</name>
<reference evidence="2 3" key="1">
    <citation type="submission" date="2024-01" db="EMBL/GenBank/DDBJ databases">
        <title>The genomes of 5 underutilized Papilionoideae crops provide insights into root nodulation and disease resistanc.</title>
        <authorList>
            <person name="Jiang F."/>
        </authorList>
    </citation>
    <scope>NUCLEOTIDE SEQUENCE [LARGE SCALE GENOMIC DNA]</scope>
    <source>
        <strain evidence="2">JINMINGXINNONG_FW02</strain>
        <tissue evidence="2">Leaves</tissue>
    </source>
</reference>
<dbReference type="InterPro" id="IPR038595">
    <property type="entry name" value="LOR_sf"/>
</dbReference>
<comment type="caution">
    <text evidence="2">The sequence shown here is derived from an EMBL/GenBank/DDBJ whole genome shotgun (WGS) entry which is preliminary data.</text>
</comment>
<comment type="similarity">
    <text evidence="1">Belongs to the LOR family.</text>
</comment>
<evidence type="ECO:0000313" key="3">
    <source>
        <dbReference type="Proteomes" id="UP001374584"/>
    </source>
</evidence>
<organism evidence="2 3">
    <name type="scientific">Phaseolus coccineus</name>
    <name type="common">Scarlet runner bean</name>
    <name type="synonym">Phaseolus multiflorus</name>
    <dbReference type="NCBI Taxonomy" id="3886"/>
    <lineage>
        <taxon>Eukaryota</taxon>
        <taxon>Viridiplantae</taxon>
        <taxon>Streptophyta</taxon>
        <taxon>Embryophyta</taxon>
        <taxon>Tracheophyta</taxon>
        <taxon>Spermatophyta</taxon>
        <taxon>Magnoliopsida</taxon>
        <taxon>eudicotyledons</taxon>
        <taxon>Gunneridae</taxon>
        <taxon>Pentapetalae</taxon>
        <taxon>rosids</taxon>
        <taxon>fabids</taxon>
        <taxon>Fabales</taxon>
        <taxon>Fabaceae</taxon>
        <taxon>Papilionoideae</taxon>
        <taxon>50 kb inversion clade</taxon>
        <taxon>NPAAA clade</taxon>
        <taxon>indigoferoid/millettioid clade</taxon>
        <taxon>Phaseoleae</taxon>
        <taxon>Phaseolus</taxon>
    </lineage>
</organism>
<evidence type="ECO:0000256" key="1">
    <source>
        <dbReference type="ARBA" id="ARBA00005437"/>
    </source>
</evidence>
<dbReference type="Gene3D" id="2.40.160.200">
    <property type="entry name" value="LURP1-related"/>
    <property type="match status" value="1"/>
</dbReference>
<dbReference type="EMBL" id="JAYMYR010000003">
    <property type="protein sequence ID" value="KAK7374024.1"/>
    <property type="molecule type" value="Genomic_DNA"/>
</dbReference>
<dbReference type="InterPro" id="IPR007612">
    <property type="entry name" value="LOR"/>
</dbReference>
<dbReference type="SUPFAM" id="SSF54518">
    <property type="entry name" value="Tubby C-terminal domain-like"/>
    <property type="match status" value="1"/>
</dbReference>
<dbReference type="InterPro" id="IPR025659">
    <property type="entry name" value="Tubby-like_C"/>
</dbReference>